<feature type="compositionally biased region" description="Low complexity" evidence="1">
    <location>
        <begin position="195"/>
        <end position="206"/>
    </location>
</feature>
<protein>
    <recommendedName>
        <fullName evidence="2">Ig-like domain-containing protein</fullName>
    </recommendedName>
</protein>
<dbReference type="Gene3D" id="2.60.40.10">
    <property type="entry name" value="Immunoglobulins"/>
    <property type="match status" value="2"/>
</dbReference>
<dbReference type="SMART" id="SM00409">
    <property type="entry name" value="IG"/>
    <property type="match status" value="2"/>
</dbReference>
<comment type="caution">
    <text evidence="3">The sequence shown here is derived from an EMBL/GenBank/DDBJ whole genome shotgun (WGS) entry which is preliminary data.</text>
</comment>
<dbReference type="PANTHER" id="PTHR23279:SF36">
    <property type="entry name" value="DEFECTIVE PROBOSCIS EXTENSION RESPONSE 9, ISOFORM A"/>
    <property type="match status" value="1"/>
</dbReference>
<evidence type="ECO:0000256" key="1">
    <source>
        <dbReference type="SAM" id="MobiDB-lite"/>
    </source>
</evidence>
<sequence length="224" mass="24002">MILAHSGAVFASDSRLDVAVEADGAGVTRHALSIAGARPADSGRYECQLNTNPKRSLFFDLNVYEKKDRLVTATIKGPIVRSVRLGDEFTVECEAREGGDGTDPEGDVDIRWLHEGRPLTREAGGGLWLETQRWPHRALSKLTVGRIGEGDAGRYTCAAGDVTAHVRLRIRSESDDDENCVTGERSEAMQRDQEPAAAGTAARPPGADLAPLLVVILTSAARAA</sequence>
<name>A0A4C1UVP1_EUMVA</name>
<dbReference type="PROSITE" id="PS50835">
    <property type="entry name" value="IG_LIKE"/>
    <property type="match status" value="1"/>
</dbReference>
<dbReference type="PANTHER" id="PTHR23279">
    <property type="entry name" value="DEFECTIVE PROBOSCIS EXTENSION RESPONSE DPR -RELATED"/>
    <property type="match status" value="1"/>
</dbReference>
<reference evidence="3 4" key="1">
    <citation type="journal article" date="2019" name="Commun. Biol.">
        <title>The bagworm genome reveals a unique fibroin gene that provides high tensile strength.</title>
        <authorList>
            <person name="Kono N."/>
            <person name="Nakamura H."/>
            <person name="Ohtoshi R."/>
            <person name="Tomita M."/>
            <person name="Numata K."/>
            <person name="Arakawa K."/>
        </authorList>
    </citation>
    <scope>NUCLEOTIDE SEQUENCE [LARGE SCALE GENOMIC DNA]</scope>
</reference>
<dbReference type="GO" id="GO:0050808">
    <property type="term" value="P:synapse organization"/>
    <property type="evidence" value="ECO:0007669"/>
    <property type="project" value="TreeGrafter"/>
</dbReference>
<organism evidence="3 4">
    <name type="scientific">Eumeta variegata</name>
    <name type="common">Bagworm moth</name>
    <name type="synonym">Eumeta japonica</name>
    <dbReference type="NCBI Taxonomy" id="151549"/>
    <lineage>
        <taxon>Eukaryota</taxon>
        <taxon>Metazoa</taxon>
        <taxon>Ecdysozoa</taxon>
        <taxon>Arthropoda</taxon>
        <taxon>Hexapoda</taxon>
        <taxon>Insecta</taxon>
        <taxon>Pterygota</taxon>
        <taxon>Neoptera</taxon>
        <taxon>Endopterygota</taxon>
        <taxon>Lepidoptera</taxon>
        <taxon>Glossata</taxon>
        <taxon>Ditrysia</taxon>
        <taxon>Tineoidea</taxon>
        <taxon>Psychidae</taxon>
        <taxon>Oiketicinae</taxon>
        <taxon>Eumeta</taxon>
    </lineage>
</organism>
<feature type="compositionally biased region" description="Basic and acidic residues" evidence="1">
    <location>
        <begin position="184"/>
        <end position="194"/>
    </location>
</feature>
<dbReference type="InterPro" id="IPR037448">
    <property type="entry name" value="Zig-8"/>
</dbReference>
<dbReference type="SUPFAM" id="SSF48726">
    <property type="entry name" value="Immunoglobulin"/>
    <property type="match status" value="2"/>
</dbReference>
<dbReference type="Proteomes" id="UP000299102">
    <property type="component" value="Unassembled WGS sequence"/>
</dbReference>
<feature type="region of interest" description="Disordered" evidence="1">
    <location>
        <begin position="174"/>
        <end position="206"/>
    </location>
</feature>
<dbReference type="GO" id="GO:0032589">
    <property type="term" value="C:neuron projection membrane"/>
    <property type="evidence" value="ECO:0007669"/>
    <property type="project" value="TreeGrafter"/>
</dbReference>
<dbReference type="EMBL" id="BGZK01000231">
    <property type="protein sequence ID" value="GBP30300.1"/>
    <property type="molecule type" value="Genomic_DNA"/>
</dbReference>
<dbReference type="InterPro" id="IPR003599">
    <property type="entry name" value="Ig_sub"/>
</dbReference>
<dbReference type="InterPro" id="IPR013783">
    <property type="entry name" value="Ig-like_fold"/>
</dbReference>
<dbReference type="InterPro" id="IPR007110">
    <property type="entry name" value="Ig-like_dom"/>
</dbReference>
<accession>A0A4C1UVP1</accession>
<dbReference type="AlphaFoldDB" id="A0A4C1UVP1"/>
<proteinExistence type="predicted"/>
<dbReference type="InterPro" id="IPR036179">
    <property type="entry name" value="Ig-like_dom_sf"/>
</dbReference>
<dbReference type="OrthoDB" id="190835at2759"/>
<dbReference type="STRING" id="151549.A0A4C1UVP1"/>
<evidence type="ECO:0000313" key="4">
    <source>
        <dbReference type="Proteomes" id="UP000299102"/>
    </source>
</evidence>
<gene>
    <name evidence="3" type="ORF">EVAR_27914_1</name>
</gene>
<evidence type="ECO:0000313" key="3">
    <source>
        <dbReference type="EMBL" id="GBP30300.1"/>
    </source>
</evidence>
<feature type="domain" description="Ig-like" evidence="2">
    <location>
        <begin position="53"/>
        <end position="182"/>
    </location>
</feature>
<keyword evidence="4" id="KW-1185">Reference proteome</keyword>
<evidence type="ECO:0000259" key="2">
    <source>
        <dbReference type="PROSITE" id="PS50835"/>
    </source>
</evidence>